<feature type="domain" description="Sigma factor regulator C-terminal" evidence="2">
    <location>
        <begin position="197"/>
        <end position="368"/>
    </location>
</feature>
<accession>A0A942USJ1</accession>
<keyword evidence="5" id="KW-1185">Reference proteome</keyword>
<protein>
    <submittedName>
        <fullName evidence="4">Anti-sigma factor</fullName>
    </submittedName>
</protein>
<evidence type="ECO:0000256" key="1">
    <source>
        <dbReference type="SAM" id="Phobius"/>
    </source>
</evidence>
<organism evidence="4 5">
    <name type="scientific">Anaeromonas frigoriresistens</name>
    <dbReference type="NCBI Taxonomy" id="2683708"/>
    <lineage>
        <taxon>Bacteria</taxon>
        <taxon>Bacillati</taxon>
        <taxon>Bacillota</taxon>
        <taxon>Tissierellia</taxon>
        <taxon>Tissierellales</taxon>
        <taxon>Thermohalobacteraceae</taxon>
        <taxon>Anaeromonas</taxon>
    </lineage>
</organism>
<dbReference type="AlphaFoldDB" id="A0A942USJ1"/>
<feature type="transmembrane region" description="Helical" evidence="1">
    <location>
        <begin position="71"/>
        <end position="96"/>
    </location>
</feature>
<dbReference type="InterPro" id="IPR029101">
    <property type="entry name" value="Sigma_reg_N"/>
</dbReference>
<dbReference type="Proteomes" id="UP000724672">
    <property type="component" value="Unassembled WGS sequence"/>
</dbReference>
<dbReference type="RefSeq" id="WP_203366344.1">
    <property type="nucleotide sequence ID" value="NZ_WSFT01000031.1"/>
</dbReference>
<feature type="domain" description="Sigma factor regulator N-terminal" evidence="3">
    <location>
        <begin position="60"/>
        <end position="150"/>
    </location>
</feature>
<dbReference type="EMBL" id="WSFT01000031">
    <property type="protein sequence ID" value="MBS4538424.1"/>
    <property type="molecule type" value="Genomic_DNA"/>
</dbReference>
<dbReference type="InterPro" id="IPR025672">
    <property type="entry name" value="Sigma_reg_C_dom"/>
</dbReference>
<evidence type="ECO:0000259" key="2">
    <source>
        <dbReference type="Pfam" id="PF13791"/>
    </source>
</evidence>
<dbReference type="Pfam" id="PF13800">
    <property type="entry name" value="Sigma_reg_N"/>
    <property type="match status" value="1"/>
</dbReference>
<reference evidence="4" key="1">
    <citation type="submission" date="2019-12" db="EMBL/GenBank/DDBJ databases">
        <title>Clostridiaceae gen. nov. sp. nov., isolated from sediment in Xinjiang, China.</title>
        <authorList>
            <person name="Zhang R."/>
        </authorList>
    </citation>
    <scope>NUCLEOTIDE SEQUENCE</scope>
    <source>
        <strain evidence="4">D2Q-11</strain>
    </source>
</reference>
<sequence>MSDDFKKKLKDYFEGKLSEEERIEIEKELEKLEIYQETLDEDLKVEEPKEEEIFDKKHRRMIKRGKWKARFHNAFTVIAIFLVVCIVSSVISSVYYTGGEPNRLDVYRDVLTYSVSVRLPNVRLINLNSEQNIFFTNDYTGKLIKRIGGDSIKVGEFEGTMLFNKMSINPLKIEDKYFINDFSHPKGEIKFYEWEKLERVPEGTVAEAYLSFDQGYETDEILQKFKGENLSLIWLAVDTGYEEDIDYYLPIGFPYLTMWHQDDYVMESREVEEGPLFSKTVLESGHYPEVEDYGSGKLRNENFIKTLKLIQEYDSVSKTIIETPIIDNHLQYIEENGVKIYGMVVTGPSKEILKLKEEDWVRGIKVGEIEFWNINEDAGF</sequence>
<evidence type="ECO:0000313" key="4">
    <source>
        <dbReference type="EMBL" id="MBS4538424.1"/>
    </source>
</evidence>
<evidence type="ECO:0000313" key="5">
    <source>
        <dbReference type="Proteomes" id="UP000724672"/>
    </source>
</evidence>
<dbReference type="Pfam" id="PF13791">
    <property type="entry name" value="Sigma_reg_C"/>
    <property type="match status" value="1"/>
</dbReference>
<keyword evidence="1" id="KW-1133">Transmembrane helix</keyword>
<keyword evidence="1" id="KW-0812">Transmembrane</keyword>
<gene>
    <name evidence="4" type="ORF">GOQ27_08100</name>
</gene>
<keyword evidence="1" id="KW-0472">Membrane</keyword>
<comment type="caution">
    <text evidence="4">The sequence shown here is derived from an EMBL/GenBank/DDBJ whole genome shotgun (WGS) entry which is preliminary data.</text>
</comment>
<proteinExistence type="predicted"/>
<evidence type="ECO:0000259" key="3">
    <source>
        <dbReference type="Pfam" id="PF13800"/>
    </source>
</evidence>
<name>A0A942USJ1_9FIRM</name>